<accession>A0A059FRC5</accession>
<evidence type="ECO:0000256" key="1">
    <source>
        <dbReference type="PROSITE-ProRule" id="PRU00169"/>
    </source>
</evidence>
<evidence type="ECO:0000313" key="4">
    <source>
        <dbReference type="Proteomes" id="UP000025061"/>
    </source>
</evidence>
<dbReference type="EMBL" id="ARYI01000008">
    <property type="protein sequence ID" value="KCZ93046.1"/>
    <property type="molecule type" value="Genomic_DNA"/>
</dbReference>
<proteinExistence type="predicted"/>
<reference evidence="3 4" key="1">
    <citation type="submission" date="2013-04" db="EMBL/GenBank/DDBJ databases">
        <title>Hyphomonas hirschiana VP5 Genome Sequencing.</title>
        <authorList>
            <person name="Lai Q."/>
            <person name="Shao Z."/>
        </authorList>
    </citation>
    <scope>NUCLEOTIDE SEQUENCE [LARGE SCALE GENOMIC DNA]</scope>
    <source>
        <strain evidence="3 4">VP5</strain>
    </source>
</reference>
<dbReference type="AlphaFoldDB" id="A0A059FRC5"/>
<dbReference type="GO" id="GO:0000160">
    <property type="term" value="P:phosphorelay signal transduction system"/>
    <property type="evidence" value="ECO:0007669"/>
    <property type="project" value="InterPro"/>
</dbReference>
<feature type="modified residue" description="4-aspartylphosphate" evidence="1">
    <location>
        <position position="56"/>
    </location>
</feature>
<name>A0A059FRC5_9PROT</name>
<sequence length="57" mass="5937">MNPPPRILVVDDHALAREGLRAILLAAGYDVVGEAASGEQAVIMASDLAPDLVLLDI</sequence>
<dbReference type="InterPro" id="IPR001789">
    <property type="entry name" value="Sig_transdc_resp-reg_receiver"/>
</dbReference>
<dbReference type="PATRIC" id="fig|1280951.3.peg.2053"/>
<dbReference type="Pfam" id="PF00072">
    <property type="entry name" value="Response_reg"/>
    <property type="match status" value="1"/>
</dbReference>
<dbReference type="OrthoDB" id="9814495at2"/>
<feature type="domain" description="Response regulatory" evidence="2">
    <location>
        <begin position="6"/>
        <end position="57"/>
    </location>
</feature>
<dbReference type="RefSeq" id="WP_083759042.1">
    <property type="nucleotide sequence ID" value="NZ_ARYI01000008.1"/>
</dbReference>
<dbReference type="InterPro" id="IPR052048">
    <property type="entry name" value="ST_Response_Regulator"/>
</dbReference>
<evidence type="ECO:0000313" key="3">
    <source>
        <dbReference type="EMBL" id="KCZ93046.1"/>
    </source>
</evidence>
<organism evidence="3 4">
    <name type="scientific">Hyphomonas hirschiana VP5</name>
    <dbReference type="NCBI Taxonomy" id="1280951"/>
    <lineage>
        <taxon>Bacteria</taxon>
        <taxon>Pseudomonadati</taxon>
        <taxon>Pseudomonadota</taxon>
        <taxon>Alphaproteobacteria</taxon>
        <taxon>Hyphomonadales</taxon>
        <taxon>Hyphomonadaceae</taxon>
        <taxon>Hyphomonas</taxon>
    </lineage>
</organism>
<dbReference type="InterPro" id="IPR011006">
    <property type="entry name" value="CheY-like_superfamily"/>
</dbReference>
<gene>
    <name evidence="3" type="ORF">HHI_10174</name>
</gene>
<comment type="caution">
    <text evidence="3">The sequence shown here is derived from an EMBL/GenBank/DDBJ whole genome shotgun (WGS) entry which is preliminary data.</text>
</comment>
<dbReference type="PANTHER" id="PTHR43228">
    <property type="entry name" value="TWO-COMPONENT RESPONSE REGULATOR"/>
    <property type="match status" value="1"/>
</dbReference>
<protein>
    <submittedName>
        <fullName evidence="3">Two component transcriptional regulator, LuxR family protein</fullName>
    </submittedName>
</protein>
<evidence type="ECO:0000259" key="2">
    <source>
        <dbReference type="PROSITE" id="PS50110"/>
    </source>
</evidence>
<dbReference type="SUPFAM" id="SSF52172">
    <property type="entry name" value="CheY-like"/>
    <property type="match status" value="1"/>
</dbReference>
<keyword evidence="1" id="KW-0597">Phosphoprotein</keyword>
<dbReference type="PANTHER" id="PTHR43228:SF1">
    <property type="entry name" value="TWO-COMPONENT RESPONSE REGULATOR ARR22"/>
    <property type="match status" value="1"/>
</dbReference>
<dbReference type="Gene3D" id="3.40.50.2300">
    <property type="match status" value="1"/>
</dbReference>
<dbReference type="PROSITE" id="PS50110">
    <property type="entry name" value="RESPONSE_REGULATORY"/>
    <property type="match status" value="1"/>
</dbReference>
<keyword evidence="4" id="KW-1185">Reference proteome</keyword>
<dbReference type="Proteomes" id="UP000025061">
    <property type="component" value="Unassembled WGS sequence"/>
</dbReference>